<reference evidence="7" key="1">
    <citation type="journal article" date="2016" name="Insect Biochem. Mol. Biol.">
        <title>Multifaceted biological insights from a draft genome sequence of the tobacco hornworm moth, Manduca sexta.</title>
        <authorList>
            <person name="Kanost M.R."/>
            <person name="Arrese E.L."/>
            <person name="Cao X."/>
            <person name="Chen Y.R."/>
            <person name="Chellapilla S."/>
            <person name="Goldsmith M.R."/>
            <person name="Grosse-Wilde E."/>
            <person name="Heckel D.G."/>
            <person name="Herndon N."/>
            <person name="Jiang H."/>
            <person name="Papanicolaou A."/>
            <person name="Qu J."/>
            <person name="Soulages J.L."/>
            <person name="Vogel H."/>
            <person name="Walters J."/>
            <person name="Waterhouse R.M."/>
            <person name="Ahn S.J."/>
            <person name="Almeida F.C."/>
            <person name="An C."/>
            <person name="Aqrawi P."/>
            <person name="Bretschneider A."/>
            <person name="Bryant W.B."/>
            <person name="Bucks S."/>
            <person name="Chao H."/>
            <person name="Chevignon G."/>
            <person name="Christen J.M."/>
            <person name="Clarke D.F."/>
            <person name="Dittmer N.T."/>
            <person name="Ferguson L.C.F."/>
            <person name="Garavelou S."/>
            <person name="Gordon K.H.J."/>
            <person name="Gunaratna R.T."/>
            <person name="Han Y."/>
            <person name="Hauser F."/>
            <person name="He Y."/>
            <person name="Heidel-Fischer H."/>
            <person name="Hirsh A."/>
            <person name="Hu Y."/>
            <person name="Jiang H."/>
            <person name="Kalra D."/>
            <person name="Klinner C."/>
            <person name="Konig C."/>
            <person name="Kovar C."/>
            <person name="Kroll A.R."/>
            <person name="Kuwar S.S."/>
            <person name="Lee S.L."/>
            <person name="Lehman R."/>
            <person name="Li K."/>
            <person name="Li Z."/>
            <person name="Liang H."/>
            <person name="Lovelace S."/>
            <person name="Lu Z."/>
            <person name="Mansfield J.H."/>
            <person name="McCulloch K.J."/>
            <person name="Mathew T."/>
            <person name="Morton B."/>
            <person name="Muzny D.M."/>
            <person name="Neunemann D."/>
            <person name="Ongeri F."/>
            <person name="Pauchet Y."/>
            <person name="Pu L.L."/>
            <person name="Pyrousis I."/>
            <person name="Rao X.J."/>
            <person name="Redding A."/>
            <person name="Roesel C."/>
            <person name="Sanchez-Gracia A."/>
            <person name="Schaack S."/>
            <person name="Shukla A."/>
            <person name="Tetreau G."/>
            <person name="Wang Y."/>
            <person name="Xiong G.H."/>
            <person name="Traut W."/>
            <person name="Walsh T.K."/>
            <person name="Worley K.C."/>
            <person name="Wu D."/>
            <person name="Wu W."/>
            <person name="Wu Y.Q."/>
            <person name="Zhang X."/>
            <person name="Zou Z."/>
            <person name="Zucker H."/>
            <person name="Briscoe A.D."/>
            <person name="Burmester T."/>
            <person name="Clem R.J."/>
            <person name="Feyereisen R."/>
            <person name="Grimmelikhuijzen C.J.P."/>
            <person name="Hamodrakas S.J."/>
            <person name="Hansson B.S."/>
            <person name="Huguet E."/>
            <person name="Jermiin L.S."/>
            <person name="Lan Q."/>
            <person name="Lehman H.K."/>
            <person name="Lorenzen M."/>
            <person name="Merzendorfer H."/>
            <person name="Michalopoulos I."/>
            <person name="Morton D.B."/>
            <person name="Muthukrishnan S."/>
            <person name="Oakeshott J.G."/>
            <person name="Palmer W."/>
            <person name="Park Y."/>
            <person name="Passarelli A.L."/>
            <person name="Rozas J."/>
            <person name="Schwartz L.M."/>
            <person name="Smith W."/>
            <person name="Southgate A."/>
            <person name="Vilcinskas A."/>
            <person name="Vogt R."/>
            <person name="Wang P."/>
            <person name="Werren J."/>
            <person name="Yu X.Q."/>
            <person name="Zhou J.J."/>
            <person name="Brown S.J."/>
            <person name="Scherer S.E."/>
            <person name="Richards S."/>
            <person name="Blissard G.W."/>
        </authorList>
    </citation>
    <scope>NUCLEOTIDE SEQUENCE</scope>
</reference>
<accession>A0A921ZRI8</accession>
<dbReference type="Pfam" id="PF07690">
    <property type="entry name" value="MFS_1"/>
    <property type="match status" value="1"/>
</dbReference>
<organism evidence="7 8">
    <name type="scientific">Manduca sexta</name>
    <name type="common">Tobacco hawkmoth</name>
    <name type="synonym">Tobacco hornworm</name>
    <dbReference type="NCBI Taxonomy" id="7130"/>
    <lineage>
        <taxon>Eukaryota</taxon>
        <taxon>Metazoa</taxon>
        <taxon>Ecdysozoa</taxon>
        <taxon>Arthropoda</taxon>
        <taxon>Hexapoda</taxon>
        <taxon>Insecta</taxon>
        <taxon>Pterygota</taxon>
        <taxon>Neoptera</taxon>
        <taxon>Endopterygota</taxon>
        <taxon>Lepidoptera</taxon>
        <taxon>Glossata</taxon>
        <taxon>Ditrysia</taxon>
        <taxon>Bombycoidea</taxon>
        <taxon>Sphingidae</taxon>
        <taxon>Sphinginae</taxon>
        <taxon>Sphingini</taxon>
        <taxon>Manduca</taxon>
    </lineage>
</organism>
<feature type="transmembrane region" description="Helical" evidence="6">
    <location>
        <begin position="180"/>
        <end position="201"/>
    </location>
</feature>
<keyword evidence="4 6" id="KW-0472">Membrane</keyword>
<feature type="transmembrane region" description="Helical" evidence="6">
    <location>
        <begin position="146"/>
        <end position="168"/>
    </location>
</feature>
<keyword evidence="8" id="KW-1185">Reference proteome</keyword>
<feature type="transmembrane region" description="Helical" evidence="6">
    <location>
        <begin position="240"/>
        <end position="262"/>
    </location>
</feature>
<proteinExistence type="predicted"/>
<dbReference type="PANTHER" id="PTHR23507:SF1">
    <property type="entry name" value="FI18259P1-RELATED"/>
    <property type="match status" value="1"/>
</dbReference>
<reference evidence="7" key="2">
    <citation type="submission" date="2020-12" db="EMBL/GenBank/DDBJ databases">
        <authorList>
            <person name="Kanost M."/>
        </authorList>
    </citation>
    <scope>NUCLEOTIDE SEQUENCE</scope>
</reference>
<protein>
    <recommendedName>
        <fullName evidence="9">Adenylate cyclase</fullName>
    </recommendedName>
</protein>
<gene>
    <name evidence="7" type="ORF">O3G_MSEX013317</name>
</gene>
<evidence type="ECO:0000256" key="6">
    <source>
        <dbReference type="SAM" id="Phobius"/>
    </source>
</evidence>
<evidence type="ECO:0000256" key="2">
    <source>
        <dbReference type="ARBA" id="ARBA00022692"/>
    </source>
</evidence>
<dbReference type="Proteomes" id="UP000791440">
    <property type="component" value="Unassembled WGS sequence"/>
</dbReference>
<comment type="caution">
    <text evidence="7">The sequence shown here is derived from an EMBL/GenBank/DDBJ whole genome shotgun (WGS) entry which is preliminary data.</text>
</comment>
<evidence type="ECO:0000256" key="5">
    <source>
        <dbReference type="SAM" id="MobiDB-lite"/>
    </source>
</evidence>
<dbReference type="PANTHER" id="PTHR23507">
    <property type="entry name" value="ZGC:174356"/>
    <property type="match status" value="1"/>
</dbReference>
<keyword evidence="2 6" id="KW-0812">Transmembrane</keyword>
<sequence length="297" mass="33471">MSKMGDQKQKADVIEEKPLNKEKPPIKDVPQYNKKSLGEKLHYMRNNITVEPLLAGLIIPSVISRFAMSNLNLDKACRVNLQIEADICDSLIKKSNNNFSEYEKQVQELISSIDIWKGVIQTALPCIIIMFLGAWSDRTGKRKLCILLPIYGEILTSINNLINVYFFYEIPVEITVFLETFFPAVTGGWVTMFLGVFSYISDITSEESRTFRVGVVNFCFTAGLPVGIGLGGILVLKMGYYGIFSLTFGMFLLVLLYGSLGLKEPDDWRQAKGLPAVCTIFTITFSQSNRQYKTHEL</sequence>
<evidence type="ECO:0008006" key="9">
    <source>
        <dbReference type="Google" id="ProtNLM"/>
    </source>
</evidence>
<evidence type="ECO:0000313" key="8">
    <source>
        <dbReference type="Proteomes" id="UP000791440"/>
    </source>
</evidence>
<evidence type="ECO:0000256" key="1">
    <source>
        <dbReference type="ARBA" id="ARBA00004141"/>
    </source>
</evidence>
<name>A0A921ZRI8_MANSE</name>
<dbReference type="GO" id="GO:0022857">
    <property type="term" value="F:transmembrane transporter activity"/>
    <property type="evidence" value="ECO:0007669"/>
    <property type="project" value="InterPro"/>
</dbReference>
<evidence type="ECO:0000256" key="4">
    <source>
        <dbReference type="ARBA" id="ARBA00023136"/>
    </source>
</evidence>
<evidence type="ECO:0000313" key="7">
    <source>
        <dbReference type="EMBL" id="KAG6462523.1"/>
    </source>
</evidence>
<dbReference type="EMBL" id="JH668857">
    <property type="protein sequence ID" value="KAG6462523.1"/>
    <property type="molecule type" value="Genomic_DNA"/>
</dbReference>
<feature type="compositionally biased region" description="Basic and acidic residues" evidence="5">
    <location>
        <begin position="1"/>
        <end position="26"/>
    </location>
</feature>
<dbReference type="InterPro" id="IPR011701">
    <property type="entry name" value="MFS"/>
</dbReference>
<feature type="region of interest" description="Disordered" evidence="5">
    <location>
        <begin position="1"/>
        <end position="29"/>
    </location>
</feature>
<keyword evidence="3 6" id="KW-1133">Transmembrane helix</keyword>
<evidence type="ECO:0000256" key="3">
    <source>
        <dbReference type="ARBA" id="ARBA00022989"/>
    </source>
</evidence>
<dbReference type="AlphaFoldDB" id="A0A921ZRI8"/>
<feature type="transmembrane region" description="Helical" evidence="6">
    <location>
        <begin position="213"/>
        <end position="234"/>
    </location>
</feature>
<comment type="subcellular location">
    <subcellularLocation>
        <location evidence="1">Membrane</location>
        <topology evidence="1">Multi-pass membrane protein</topology>
    </subcellularLocation>
</comment>
<dbReference type="GO" id="GO:0016020">
    <property type="term" value="C:membrane"/>
    <property type="evidence" value="ECO:0007669"/>
    <property type="project" value="UniProtKB-SubCell"/>
</dbReference>